<evidence type="ECO:0000256" key="3">
    <source>
        <dbReference type="PROSITE-ProRule" id="PRU00267"/>
    </source>
</evidence>
<evidence type="ECO:0000256" key="2">
    <source>
        <dbReference type="ARBA" id="ARBA00023163"/>
    </source>
</evidence>
<accession>A0A5C3KF14</accession>
<proteinExistence type="predicted"/>
<evidence type="ECO:0000256" key="1">
    <source>
        <dbReference type="ARBA" id="ARBA00023125"/>
    </source>
</evidence>
<dbReference type="GO" id="GO:0000978">
    <property type="term" value="F:RNA polymerase II cis-regulatory region sequence-specific DNA binding"/>
    <property type="evidence" value="ECO:0007669"/>
    <property type="project" value="TreeGrafter"/>
</dbReference>
<keyword evidence="1 3" id="KW-0238">DNA-binding</keyword>
<dbReference type="PANTHER" id="PTHR10270">
    <property type="entry name" value="SOX TRANSCRIPTION FACTOR"/>
    <property type="match status" value="1"/>
</dbReference>
<dbReference type="GO" id="GO:0001228">
    <property type="term" value="F:DNA-binding transcription activator activity, RNA polymerase II-specific"/>
    <property type="evidence" value="ECO:0007669"/>
    <property type="project" value="TreeGrafter"/>
</dbReference>
<dbReference type="GO" id="GO:0030154">
    <property type="term" value="P:cell differentiation"/>
    <property type="evidence" value="ECO:0007669"/>
    <property type="project" value="TreeGrafter"/>
</dbReference>
<evidence type="ECO:0000256" key="4">
    <source>
        <dbReference type="SAM" id="MobiDB-lite"/>
    </source>
</evidence>
<dbReference type="SUPFAM" id="SSF47095">
    <property type="entry name" value="HMG-box"/>
    <property type="match status" value="1"/>
</dbReference>
<dbReference type="Proteomes" id="UP000307440">
    <property type="component" value="Unassembled WGS sequence"/>
</dbReference>
<reference evidence="6 7" key="1">
    <citation type="journal article" date="2019" name="Nat. Ecol. Evol.">
        <title>Megaphylogeny resolves global patterns of mushroom evolution.</title>
        <authorList>
            <person name="Varga T."/>
            <person name="Krizsan K."/>
            <person name="Foldi C."/>
            <person name="Dima B."/>
            <person name="Sanchez-Garcia M."/>
            <person name="Sanchez-Ramirez S."/>
            <person name="Szollosi G.J."/>
            <person name="Szarkandi J.G."/>
            <person name="Papp V."/>
            <person name="Albert L."/>
            <person name="Andreopoulos W."/>
            <person name="Angelini C."/>
            <person name="Antonin V."/>
            <person name="Barry K.W."/>
            <person name="Bougher N.L."/>
            <person name="Buchanan P."/>
            <person name="Buyck B."/>
            <person name="Bense V."/>
            <person name="Catcheside P."/>
            <person name="Chovatia M."/>
            <person name="Cooper J."/>
            <person name="Damon W."/>
            <person name="Desjardin D."/>
            <person name="Finy P."/>
            <person name="Geml J."/>
            <person name="Haridas S."/>
            <person name="Hughes K."/>
            <person name="Justo A."/>
            <person name="Karasinski D."/>
            <person name="Kautmanova I."/>
            <person name="Kiss B."/>
            <person name="Kocsube S."/>
            <person name="Kotiranta H."/>
            <person name="LaButti K.M."/>
            <person name="Lechner B.E."/>
            <person name="Liimatainen K."/>
            <person name="Lipzen A."/>
            <person name="Lukacs Z."/>
            <person name="Mihaltcheva S."/>
            <person name="Morgado L.N."/>
            <person name="Niskanen T."/>
            <person name="Noordeloos M.E."/>
            <person name="Ohm R.A."/>
            <person name="Ortiz-Santana B."/>
            <person name="Ovrebo C."/>
            <person name="Racz N."/>
            <person name="Riley R."/>
            <person name="Savchenko A."/>
            <person name="Shiryaev A."/>
            <person name="Soop K."/>
            <person name="Spirin V."/>
            <person name="Szebenyi C."/>
            <person name="Tomsovsky M."/>
            <person name="Tulloss R.E."/>
            <person name="Uehling J."/>
            <person name="Grigoriev I.V."/>
            <person name="Vagvolgyi C."/>
            <person name="Papp T."/>
            <person name="Martin F.M."/>
            <person name="Miettinen O."/>
            <person name="Hibbett D.S."/>
            <person name="Nagy L.G."/>
        </authorList>
    </citation>
    <scope>NUCLEOTIDE SEQUENCE [LARGE SCALE GENOMIC DNA]</scope>
    <source>
        <strain evidence="6 7">CBS 121175</strain>
    </source>
</reference>
<dbReference type="STRING" id="230819.A0A5C3KF14"/>
<dbReference type="AlphaFoldDB" id="A0A5C3KF14"/>
<dbReference type="InterPro" id="IPR050140">
    <property type="entry name" value="SRY-related_HMG-box_TF-like"/>
</dbReference>
<dbReference type="PROSITE" id="PS50118">
    <property type="entry name" value="HMG_BOX_2"/>
    <property type="match status" value="1"/>
</dbReference>
<dbReference type="InterPro" id="IPR036910">
    <property type="entry name" value="HMG_box_dom_sf"/>
</dbReference>
<dbReference type="SMART" id="SM00398">
    <property type="entry name" value="HMG"/>
    <property type="match status" value="1"/>
</dbReference>
<feature type="region of interest" description="Disordered" evidence="4">
    <location>
        <begin position="159"/>
        <end position="307"/>
    </location>
</feature>
<organism evidence="6 7">
    <name type="scientific">Coprinopsis marcescibilis</name>
    <name type="common">Agaric fungus</name>
    <name type="synonym">Psathyrella marcescibilis</name>
    <dbReference type="NCBI Taxonomy" id="230819"/>
    <lineage>
        <taxon>Eukaryota</taxon>
        <taxon>Fungi</taxon>
        <taxon>Dikarya</taxon>
        <taxon>Basidiomycota</taxon>
        <taxon>Agaricomycotina</taxon>
        <taxon>Agaricomycetes</taxon>
        <taxon>Agaricomycetidae</taxon>
        <taxon>Agaricales</taxon>
        <taxon>Agaricineae</taxon>
        <taxon>Psathyrellaceae</taxon>
        <taxon>Coprinopsis</taxon>
    </lineage>
</organism>
<dbReference type="PANTHER" id="PTHR10270:SF161">
    <property type="entry name" value="SEX-DETERMINING REGION Y PROTEIN"/>
    <property type="match status" value="1"/>
</dbReference>
<protein>
    <recommendedName>
        <fullName evidence="5">HMG box domain-containing protein</fullName>
    </recommendedName>
</protein>
<evidence type="ECO:0000313" key="6">
    <source>
        <dbReference type="EMBL" id="TFK18273.1"/>
    </source>
</evidence>
<feature type="compositionally biased region" description="Low complexity" evidence="4">
    <location>
        <begin position="288"/>
        <end position="301"/>
    </location>
</feature>
<keyword evidence="7" id="KW-1185">Reference proteome</keyword>
<name>A0A5C3KF14_COPMA</name>
<dbReference type="InterPro" id="IPR009071">
    <property type="entry name" value="HMG_box_dom"/>
</dbReference>
<keyword evidence="2" id="KW-0804">Transcription</keyword>
<dbReference type="EMBL" id="ML210416">
    <property type="protein sequence ID" value="TFK18273.1"/>
    <property type="molecule type" value="Genomic_DNA"/>
</dbReference>
<dbReference type="Pfam" id="PF00505">
    <property type="entry name" value="HMG_box"/>
    <property type="match status" value="1"/>
</dbReference>
<evidence type="ECO:0000259" key="5">
    <source>
        <dbReference type="PROSITE" id="PS50118"/>
    </source>
</evidence>
<feature type="domain" description="HMG box" evidence="5">
    <location>
        <begin position="143"/>
        <end position="217"/>
    </location>
</feature>
<dbReference type="GO" id="GO:0005634">
    <property type="term" value="C:nucleus"/>
    <property type="evidence" value="ECO:0007669"/>
    <property type="project" value="UniProtKB-UniRule"/>
</dbReference>
<gene>
    <name evidence="6" type="ORF">FA15DRAFT_710023</name>
</gene>
<sequence>MSAISNIKQFRASGRLVKRIAVAYDGDGWQVPLEVHEAYKEDCPPQTAIQAPPVQTTISRRLNGANRGSSLNGSLSSSSDREAAISSVGRSLFSSGAQPISVPTAPTSASSASTFLEMPSTRHHRWTSSRKASHARRRGPNHIPRPRNAFIIFRSHLNSHYPPENRKTTDGSKINQSDVSKDAGKVWHSMSAEEKQPFFDKADREKREHSLLYPNYSYAPNKRGQARQSARKGLSGATDLDDSDSDSESSFHPPAVAVRVTHAARALRPRKTRCAEPTSKFSQSPTPSLCDSTSDNSSSSDFPANDEDEMIAPMKDTATIAIVPSAFDAMRGFERPDDTFIDMCARPPTVVPELNRVFGVTAYVDPAASDYQLPMLETLFDDDLSNVYSSFGQGAPITQALLEDLAHEWVESEEAGIEYNIELNIFDPDYQQIWAECMVSSPGMSFEFP</sequence>
<feature type="compositionally biased region" description="Basic and acidic residues" evidence="4">
    <location>
        <begin position="179"/>
        <end position="210"/>
    </location>
</feature>
<feature type="region of interest" description="Disordered" evidence="4">
    <location>
        <begin position="117"/>
        <end position="147"/>
    </location>
</feature>
<feature type="DNA-binding region" description="HMG box" evidence="3">
    <location>
        <begin position="143"/>
        <end position="217"/>
    </location>
</feature>
<evidence type="ECO:0000313" key="7">
    <source>
        <dbReference type="Proteomes" id="UP000307440"/>
    </source>
</evidence>
<dbReference type="Gene3D" id="1.10.30.10">
    <property type="entry name" value="High mobility group box domain"/>
    <property type="match status" value="1"/>
</dbReference>
<keyword evidence="3" id="KW-0539">Nucleus</keyword>
<feature type="compositionally biased region" description="Basic residues" evidence="4">
    <location>
        <begin position="121"/>
        <end position="140"/>
    </location>
</feature>
<dbReference type="OrthoDB" id="6247875at2759"/>
<dbReference type="CDD" id="cd01389">
    <property type="entry name" value="HMG-box_ROX1-like"/>
    <property type="match status" value="1"/>
</dbReference>
<feature type="compositionally biased region" description="Low complexity" evidence="4">
    <location>
        <begin position="255"/>
        <end position="264"/>
    </location>
</feature>